<keyword evidence="1" id="KW-1133">Transmembrane helix</keyword>
<evidence type="ECO:0000256" key="1">
    <source>
        <dbReference type="SAM" id="Phobius"/>
    </source>
</evidence>
<feature type="transmembrane region" description="Helical" evidence="1">
    <location>
        <begin position="357"/>
        <end position="376"/>
    </location>
</feature>
<feature type="transmembrane region" description="Helical" evidence="1">
    <location>
        <begin position="382"/>
        <end position="400"/>
    </location>
</feature>
<evidence type="ECO:0000313" key="2">
    <source>
        <dbReference type="EMBL" id="MEL3956925.1"/>
    </source>
</evidence>
<evidence type="ECO:0000313" key="3">
    <source>
        <dbReference type="Proteomes" id="UP001459714"/>
    </source>
</evidence>
<sequence length="571" mass="61121">MAGRVISAILTLRDKDFSSGIRKAAGESDDFQRRLKHTGNQVKRFKDETVSHFSSMAKGVATGIAGAFAIDKIKDFGVSLVESAANVQAISAQFDQVFGADAGEARGVVGNLGKEFGMVPERIKPAFTQMTSMFKGLGLETGEAMDQATIAVTLASDAAAFYDKSYEEANSALNSFIKGNYEGGEAIGLFANETQMASWASKNLGLDWKNLDEAGKQVARLQFAQAMQEAAGATGQAARESDSYQNQLGNLKSNWDTLKAKLGEKILEPAVSGIKSLSEWISKIDTQAIIDGFTTFGSQVKEYAVPAIEGVKTSIAWIVDNKDTIIAATAGIVGGLLAFKIITGINSALKTFNLLMTAYRTGTLMATFAQMGLNFAILSSPWTWVAVAIGAVIAIGVLLWQNWDTVKVKAGELWGKIKEVFGNIKDWATAKIQPVVDFFSKLGEKFNSFKTAISNFKPPDWVTSIGSTIGNATKKLVNGSHASGLNNVPFDGYVAELHKGEMVIPARQSEQLRKFGVTVDTIGKPSSVTTNNNTQTGGTTVIIQNLNAKGITATEVLDEFVPQLKLALANM</sequence>
<dbReference type="Proteomes" id="UP001459714">
    <property type="component" value="Unassembled WGS sequence"/>
</dbReference>
<dbReference type="RefSeq" id="WP_342019999.1">
    <property type="nucleotide sequence ID" value="NZ_JBBYAK010000001.1"/>
</dbReference>
<reference evidence="2 3" key="1">
    <citation type="submission" date="2024-03" db="EMBL/GenBank/DDBJ databases">
        <title>Bacilli Hybrid Assemblies.</title>
        <authorList>
            <person name="Kovac J."/>
        </authorList>
    </citation>
    <scope>NUCLEOTIDE SEQUENCE [LARGE SCALE GENOMIC DNA]</scope>
    <source>
        <strain evidence="2 3">FSL M8-0022</strain>
    </source>
</reference>
<comment type="caution">
    <text evidence="2">The sequence shown here is derived from an EMBL/GenBank/DDBJ whole genome shotgun (WGS) entry which is preliminary data.</text>
</comment>
<keyword evidence="3" id="KW-1185">Reference proteome</keyword>
<gene>
    <name evidence="2" type="ORF">NST17_06905</name>
</gene>
<proteinExistence type="predicted"/>
<name>A0ABU9JYN8_9BACI</name>
<protein>
    <recommendedName>
        <fullName evidence="4">Phage tail tape measure protein</fullName>
    </recommendedName>
</protein>
<evidence type="ECO:0008006" key="4">
    <source>
        <dbReference type="Google" id="ProtNLM"/>
    </source>
</evidence>
<dbReference type="EMBL" id="JBBYAK010000001">
    <property type="protein sequence ID" value="MEL3956925.1"/>
    <property type="molecule type" value="Genomic_DNA"/>
</dbReference>
<keyword evidence="1" id="KW-0472">Membrane</keyword>
<organism evidence="2 3">
    <name type="scientific">Caldifermentibacillus hisashii</name>
    <dbReference type="NCBI Taxonomy" id="996558"/>
    <lineage>
        <taxon>Bacteria</taxon>
        <taxon>Bacillati</taxon>
        <taxon>Bacillota</taxon>
        <taxon>Bacilli</taxon>
        <taxon>Bacillales</taxon>
        <taxon>Bacillaceae</taxon>
        <taxon>Caldifermentibacillus</taxon>
    </lineage>
</organism>
<keyword evidence="1" id="KW-0812">Transmembrane</keyword>
<accession>A0ABU9JYN8</accession>
<feature type="transmembrane region" description="Helical" evidence="1">
    <location>
        <begin position="325"/>
        <end position="345"/>
    </location>
</feature>